<dbReference type="PROSITE" id="PS00086">
    <property type="entry name" value="CYTOCHROME_P450"/>
    <property type="match status" value="1"/>
</dbReference>
<dbReference type="Pfam" id="PF00067">
    <property type="entry name" value="p450"/>
    <property type="match status" value="1"/>
</dbReference>
<dbReference type="PANTHER" id="PTHR46300:SF7">
    <property type="entry name" value="P450, PUTATIVE (EUROFUNG)-RELATED"/>
    <property type="match status" value="1"/>
</dbReference>
<feature type="binding site" description="axial binding residue" evidence="9">
    <location>
        <position position="429"/>
    </location>
    <ligand>
        <name>heme</name>
        <dbReference type="ChEBI" id="CHEBI:30413"/>
    </ligand>
    <ligandPart>
        <name>Fe</name>
        <dbReference type="ChEBI" id="CHEBI:18248"/>
    </ligandPart>
</feature>
<evidence type="ECO:0000256" key="7">
    <source>
        <dbReference type="ARBA" id="ARBA00023004"/>
    </source>
</evidence>
<evidence type="ECO:0000256" key="6">
    <source>
        <dbReference type="ARBA" id="ARBA00023002"/>
    </source>
</evidence>
<keyword evidence="6 10" id="KW-0560">Oxidoreductase</keyword>
<sequence length="496" mass="55715">MGVHVPSVCLAGLALYLVARLFWRRSVPLPPGPSGWPLIGNLLDFPTYAPYKTLGTMSAKYGPMTSLKVMGTQYVVLNSFKVTKDLLEKKNAVTSNRPAFTMASDLVGWGDSTGFLQYGDTYRKHRKFFHQQIGSKSSLEAFYPAEEAEAKQFIRNVLKSPDDLSAHARRMAGSVILKISHGYSVKENGDPLVEMANRAMRNIAVVTSPGRFLVDLLPMLRHLPDWFPGCRFLKDAKRWRQMVGEVVNTPHQFVLEHLAKGDAVPSFTSRLLQEGVTPEDEEILKWASFSMYLGGSDTTTSTLCAFFLAMTMYPEIFKKAQAEVDAVIGHERLPTMHDREALPYMNAMCKELLRWNVVVPLAMHVTTQDETYDGYLIPKGSFLLGNIWYILSDPGTYPDPDVFDPERFLGENQQHDPREACFGWGRRICPGAYLAEISIFICVATALATLDVSRCIENGVACVPRYEVEEGIIRYLKPFKSRIVLRSKKAEVLLHA</sequence>
<evidence type="ECO:0000256" key="3">
    <source>
        <dbReference type="ARBA" id="ARBA00010617"/>
    </source>
</evidence>
<keyword evidence="7 9" id="KW-0408">Iron</keyword>
<evidence type="ECO:0000256" key="9">
    <source>
        <dbReference type="PIRSR" id="PIRSR602401-1"/>
    </source>
</evidence>
<dbReference type="InterPro" id="IPR017972">
    <property type="entry name" value="Cyt_P450_CS"/>
</dbReference>
<comment type="similarity">
    <text evidence="3 10">Belongs to the cytochrome P450 family.</text>
</comment>
<reference evidence="11" key="1">
    <citation type="submission" date="2019-10" db="EMBL/GenBank/DDBJ databases">
        <authorList>
            <consortium name="DOE Joint Genome Institute"/>
            <person name="Kuo A."/>
            <person name="Miyauchi S."/>
            <person name="Kiss E."/>
            <person name="Drula E."/>
            <person name="Kohler A."/>
            <person name="Sanchez-Garcia M."/>
            <person name="Andreopoulos B."/>
            <person name="Barry K.W."/>
            <person name="Bonito G."/>
            <person name="Buee M."/>
            <person name="Carver A."/>
            <person name="Chen C."/>
            <person name="Cichocki N."/>
            <person name="Clum A."/>
            <person name="Culley D."/>
            <person name="Crous P.W."/>
            <person name="Fauchery L."/>
            <person name="Girlanda M."/>
            <person name="Hayes R."/>
            <person name="Keri Z."/>
            <person name="LaButti K."/>
            <person name="Lipzen A."/>
            <person name="Lombard V."/>
            <person name="Magnuson J."/>
            <person name="Maillard F."/>
            <person name="Morin E."/>
            <person name="Murat C."/>
            <person name="Nolan M."/>
            <person name="Ohm R."/>
            <person name="Pangilinan J."/>
            <person name="Pereira M."/>
            <person name="Perotto S."/>
            <person name="Peter M."/>
            <person name="Riley R."/>
            <person name="Sitrit Y."/>
            <person name="Stielow B."/>
            <person name="Szollosi G."/>
            <person name="Zifcakova L."/>
            <person name="Stursova M."/>
            <person name="Spatafora J.W."/>
            <person name="Tedersoo L."/>
            <person name="Vaario L.-M."/>
            <person name="Yamada A."/>
            <person name="Yan M."/>
            <person name="Wang P."/>
            <person name="Xu J."/>
            <person name="Bruns T."/>
            <person name="Baldrian P."/>
            <person name="Vilgalys R."/>
            <person name="Henrissat B."/>
            <person name="Grigoriev I.V."/>
            <person name="Hibbett D."/>
            <person name="Nagy L.G."/>
            <person name="Martin F.M."/>
        </authorList>
    </citation>
    <scope>NUCLEOTIDE SEQUENCE</scope>
    <source>
        <strain evidence="11">BED1</strain>
    </source>
</reference>
<gene>
    <name evidence="11" type="ORF">L210DRAFT_3612636</name>
</gene>
<comment type="cofactor">
    <cofactor evidence="1 9">
        <name>heme</name>
        <dbReference type="ChEBI" id="CHEBI:30413"/>
    </cofactor>
</comment>
<comment type="pathway">
    <text evidence="2">Secondary metabolite biosynthesis.</text>
</comment>
<dbReference type="AlphaFoldDB" id="A0AAD4BSL5"/>
<organism evidence="11 12">
    <name type="scientific">Boletus edulis BED1</name>
    <dbReference type="NCBI Taxonomy" id="1328754"/>
    <lineage>
        <taxon>Eukaryota</taxon>
        <taxon>Fungi</taxon>
        <taxon>Dikarya</taxon>
        <taxon>Basidiomycota</taxon>
        <taxon>Agaricomycotina</taxon>
        <taxon>Agaricomycetes</taxon>
        <taxon>Agaricomycetidae</taxon>
        <taxon>Boletales</taxon>
        <taxon>Boletineae</taxon>
        <taxon>Boletaceae</taxon>
        <taxon>Boletoideae</taxon>
        <taxon>Boletus</taxon>
    </lineage>
</organism>
<dbReference type="CDD" id="cd11065">
    <property type="entry name" value="CYP64-like"/>
    <property type="match status" value="1"/>
</dbReference>
<dbReference type="Gene3D" id="1.10.630.10">
    <property type="entry name" value="Cytochrome P450"/>
    <property type="match status" value="1"/>
</dbReference>
<dbReference type="GO" id="GO:0020037">
    <property type="term" value="F:heme binding"/>
    <property type="evidence" value="ECO:0007669"/>
    <property type="project" value="InterPro"/>
</dbReference>
<keyword evidence="5 9" id="KW-0479">Metal-binding</keyword>
<dbReference type="GO" id="GO:0004497">
    <property type="term" value="F:monooxygenase activity"/>
    <property type="evidence" value="ECO:0007669"/>
    <property type="project" value="UniProtKB-KW"/>
</dbReference>
<dbReference type="PANTHER" id="PTHR46300">
    <property type="entry name" value="P450, PUTATIVE (EUROFUNG)-RELATED-RELATED"/>
    <property type="match status" value="1"/>
</dbReference>
<dbReference type="EMBL" id="WHUW01000015">
    <property type="protein sequence ID" value="KAF8438848.1"/>
    <property type="molecule type" value="Genomic_DNA"/>
</dbReference>
<dbReference type="PRINTS" id="PR00463">
    <property type="entry name" value="EP450I"/>
</dbReference>
<keyword evidence="4 9" id="KW-0349">Heme</keyword>
<dbReference type="Proteomes" id="UP001194468">
    <property type="component" value="Unassembled WGS sequence"/>
</dbReference>
<dbReference type="InterPro" id="IPR002401">
    <property type="entry name" value="Cyt_P450_E_grp-I"/>
</dbReference>
<dbReference type="GO" id="GO:0016705">
    <property type="term" value="F:oxidoreductase activity, acting on paired donors, with incorporation or reduction of molecular oxygen"/>
    <property type="evidence" value="ECO:0007669"/>
    <property type="project" value="InterPro"/>
</dbReference>
<evidence type="ECO:0000256" key="5">
    <source>
        <dbReference type="ARBA" id="ARBA00022723"/>
    </source>
</evidence>
<dbReference type="GO" id="GO:0005506">
    <property type="term" value="F:iron ion binding"/>
    <property type="evidence" value="ECO:0007669"/>
    <property type="project" value="InterPro"/>
</dbReference>
<reference evidence="11" key="2">
    <citation type="journal article" date="2020" name="Nat. Commun.">
        <title>Large-scale genome sequencing of mycorrhizal fungi provides insights into the early evolution of symbiotic traits.</title>
        <authorList>
            <person name="Miyauchi S."/>
            <person name="Kiss E."/>
            <person name="Kuo A."/>
            <person name="Drula E."/>
            <person name="Kohler A."/>
            <person name="Sanchez-Garcia M."/>
            <person name="Morin E."/>
            <person name="Andreopoulos B."/>
            <person name="Barry K.W."/>
            <person name="Bonito G."/>
            <person name="Buee M."/>
            <person name="Carver A."/>
            <person name="Chen C."/>
            <person name="Cichocki N."/>
            <person name="Clum A."/>
            <person name="Culley D."/>
            <person name="Crous P.W."/>
            <person name="Fauchery L."/>
            <person name="Girlanda M."/>
            <person name="Hayes R.D."/>
            <person name="Keri Z."/>
            <person name="LaButti K."/>
            <person name="Lipzen A."/>
            <person name="Lombard V."/>
            <person name="Magnuson J."/>
            <person name="Maillard F."/>
            <person name="Murat C."/>
            <person name="Nolan M."/>
            <person name="Ohm R.A."/>
            <person name="Pangilinan J."/>
            <person name="Pereira M.F."/>
            <person name="Perotto S."/>
            <person name="Peter M."/>
            <person name="Pfister S."/>
            <person name="Riley R."/>
            <person name="Sitrit Y."/>
            <person name="Stielow J.B."/>
            <person name="Szollosi G."/>
            <person name="Zifcakova L."/>
            <person name="Stursova M."/>
            <person name="Spatafora J.W."/>
            <person name="Tedersoo L."/>
            <person name="Vaario L.M."/>
            <person name="Yamada A."/>
            <person name="Yan M."/>
            <person name="Wang P."/>
            <person name="Xu J."/>
            <person name="Bruns T."/>
            <person name="Baldrian P."/>
            <person name="Vilgalys R."/>
            <person name="Dunand C."/>
            <person name="Henrissat B."/>
            <person name="Grigoriev I.V."/>
            <person name="Hibbett D."/>
            <person name="Nagy L.G."/>
            <person name="Martin F.M."/>
        </authorList>
    </citation>
    <scope>NUCLEOTIDE SEQUENCE</scope>
    <source>
        <strain evidence="11">BED1</strain>
    </source>
</reference>
<keyword evidence="12" id="KW-1185">Reference proteome</keyword>
<name>A0AAD4BSL5_BOLED</name>
<dbReference type="InterPro" id="IPR050364">
    <property type="entry name" value="Cytochrome_P450_fung"/>
</dbReference>
<accession>A0AAD4BSL5</accession>
<evidence type="ECO:0000256" key="2">
    <source>
        <dbReference type="ARBA" id="ARBA00005179"/>
    </source>
</evidence>
<dbReference type="SUPFAM" id="SSF48264">
    <property type="entry name" value="Cytochrome P450"/>
    <property type="match status" value="1"/>
</dbReference>
<evidence type="ECO:0000256" key="8">
    <source>
        <dbReference type="ARBA" id="ARBA00023033"/>
    </source>
</evidence>
<evidence type="ECO:0000256" key="4">
    <source>
        <dbReference type="ARBA" id="ARBA00022617"/>
    </source>
</evidence>
<dbReference type="InterPro" id="IPR036396">
    <property type="entry name" value="Cyt_P450_sf"/>
</dbReference>
<evidence type="ECO:0000313" key="11">
    <source>
        <dbReference type="EMBL" id="KAF8438848.1"/>
    </source>
</evidence>
<evidence type="ECO:0000256" key="1">
    <source>
        <dbReference type="ARBA" id="ARBA00001971"/>
    </source>
</evidence>
<keyword evidence="8 10" id="KW-0503">Monooxygenase</keyword>
<comment type="caution">
    <text evidence="11">The sequence shown here is derived from an EMBL/GenBank/DDBJ whole genome shotgun (WGS) entry which is preliminary data.</text>
</comment>
<protein>
    <submittedName>
        <fullName evidence="11">Cytochrome P450</fullName>
    </submittedName>
</protein>
<dbReference type="InterPro" id="IPR001128">
    <property type="entry name" value="Cyt_P450"/>
</dbReference>
<evidence type="ECO:0000256" key="10">
    <source>
        <dbReference type="RuleBase" id="RU000461"/>
    </source>
</evidence>
<evidence type="ECO:0000313" key="12">
    <source>
        <dbReference type="Proteomes" id="UP001194468"/>
    </source>
</evidence>
<proteinExistence type="inferred from homology"/>